<organism evidence="2 3">
    <name type="scientific">Castilleja foliolosa</name>
    <dbReference type="NCBI Taxonomy" id="1961234"/>
    <lineage>
        <taxon>Eukaryota</taxon>
        <taxon>Viridiplantae</taxon>
        <taxon>Streptophyta</taxon>
        <taxon>Embryophyta</taxon>
        <taxon>Tracheophyta</taxon>
        <taxon>Spermatophyta</taxon>
        <taxon>Magnoliopsida</taxon>
        <taxon>eudicotyledons</taxon>
        <taxon>Gunneridae</taxon>
        <taxon>Pentapetalae</taxon>
        <taxon>asterids</taxon>
        <taxon>lamiids</taxon>
        <taxon>Lamiales</taxon>
        <taxon>Orobanchaceae</taxon>
        <taxon>Pedicularideae</taxon>
        <taxon>Castillejinae</taxon>
        <taxon>Castilleja</taxon>
    </lineage>
</organism>
<evidence type="ECO:0000256" key="1">
    <source>
        <dbReference type="SAM" id="MobiDB-lite"/>
    </source>
</evidence>
<comment type="caution">
    <text evidence="2">The sequence shown here is derived from an EMBL/GenBank/DDBJ whole genome shotgun (WGS) entry which is preliminary data.</text>
</comment>
<keyword evidence="3" id="KW-1185">Reference proteome</keyword>
<evidence type="ECO:0000313" key="3">
    <source>
        <dbReference type="Proteomes" id="UP001632038"/>
    </source>
</evidence>
<dbReference type="AlphaFoldDB" id="A0ABD3DXT9"/>
<reference evidence="3" key="1">
    <citation type="journal article" date="2024" name="IScience">
        <title>Strigolactones Initiate the Formation of Haustorium-like Structures in Castilleja.</title>
        <authorList>
            <person name="Buerger M."/>
            <person name="Peterson D."/>
            <person name="Chory J."/>
        </authorList>
    </citation>
    <scope>NUCLEOTIDE SEQUENCE [LARGE SCALE GENOMIC DNA]</scope>
</reference>
<name>A0ABD3DXT9_9LAMI</name>
<dbReference type="Proteomes" id="UP001632038">
    <property type="component" value="Unassembled WGS sequence"/>
</dbReference>
<dbReference type="EMBL" id="JAVIJP010000013">
    <property type="protein sequence ID" value="KAL3645754.1"/>
    <property type="molecule type" value="Genomic_DNA"/>
</dbReference>
<evidence type="ECO:0008006" key="4">
    <source>
        <dbReference type="Google" id="ProtNLM"/>
    </source>
</evidence>
<evidence type="ECO:0000313" key="2">
    <source>
        <dbReference type="EMBL" id="KAL3645754.1"/>
    </source>
</evidence>
<protein>
    <recommendedName>
        <fullName evidence="4">F-box domain-containing protein</fullName>
    </recommendedName>
</protein>
<gene>
    <name evidence="2" type="ORF">CASFOL_010934</name>
</gene>
<proteinExistence type="predicted"/>
<accession>A0ABD3DXT9</accession>
<feature type="region of interest" description="Disordered" evidence="1">
    <location>
        <begin position="175"/>
        <end position="203"/>
    </location>
</feature>
<sequence>MATATIVKLLVTSADCDPKAELSFSGHHHAPLIIEWNDVVDALDGAKYSFATRRLPQPQNTTTAPRNPKSQNFPTKVAYLSLIAAKKVALFYGGDYTGTNYYQITYDDSLMNDLPSHVNLKGLPRFHLFSSLPADLQWAVAEQCDAVGFARMRCVNRHLSRMWWNPKFNAIGKYSNPDRSNNKQRAAEKKPNSNVSGSSSGGEGNCSGGNGFLRLASTICLAVVLCYIGNEIRSAGGYVYEDEDEEFD</sequence>